<proteinExistence type="predicted"/>
<dbReference type="InterPro" id="IPR029058">
    <property type="entry name" value="AB_hydrolase_fold"/>
</dbReference>
<dbReference type="SUPFAM" id="SSF53474">
    <property type="entry name" value="alpha/beta-Hydrolases"/>
    <property type="match status" value="1"/>
</dbReference>
<organism evidence="1 2">
    <name type="scientific">Flammeovirga aprica JL-4</name>
    <dbReference type="NCBI Taxonomy" id="694437"/>
    <lineage>
        <taxon>Bacteria</taxon>
        <taxon>Pseudomonadati</taxon>
        <taxon>Bacteroidota</taxon>
        <taxon>Cytophagia</taxon>
        <taxon>Cytophagales</taxon>
        <taxon>Flammeovirgaceae</taxon>
        <taxon>Flammeovirga</taxon>
    </lineage>
</organism>
<keyword evidence="2" id="KW-1185">Reference proteome</keyword>
<dbReference type="Gene3D" id="3.40.50.1820">
    <property type="entry name" value="alpha/beta hydrolase"/>
    <property type="match status" value="1"/>
</dbReference>
<protein>
    <recommendedName>
        <fullName evidence="3">Alpha/beta hydrolase</fullName>
    </recommendedName>
</protein>
<accession>A0A7X9RZ05</accession>
<reference evidence="1 2" key="1">
    <citation type="submission" date="2020-04" db="EMBL/GenBank/DDBJ databases">
        <title>Flammeovirga sp. SR4, a novel species isolated from seawater.</title>
        <authorList>
            <person name="Wang X."/>
        </authorList>
    </citation>
    <scope>NUCLEOTIDE SEQUENCE [LARGE SCALE GENOMIC DNA]</scope>
    <source>
        <strain evidence="1 2">ATCC 23126</strain>
    </source>
</reference>
<evidence type="ECO:0000313" key="1">
    <source>
        <dbReference type="EMBL" id="NME71402.1"/>
    </source>
</evidence>
<evidence type="ECO:0000313" key="2">
    <source>
        <dbReference type="Proteomes" id="UP000576082"/>
    </source>
</evidence>
<sequence length="270" mass="30740">MALISAKYLTRTNQIDFKDIEVFDGHEVDYLVVKTTDNLKISSWYIRNTNPTTIILLSGIKGNRTGQLERARFYFEMGFSVLMPDLRGTGKSEGDLISFGWHERKDLQACIQKLHELGVKHIGADGQSLGAATIVYSFIESSEFDFVILESCYDNISNAFKNRVQKFNIPMFLLEPVKFFTEMIIQTPQSNLSPDQIITKIQCSTLILAGDQENQIPTSETIKLYNACGAKDKTLHLFEGGKHEDLYRRFPSEYEGVVKLFLSEIEILEK</sequence>
<dbReference type="RefSeq" id="WP_169659617.1">
    <property type="nucleotide sequence ID" value="NZ_JABANE010000096.1"/>
</dbReference>
<dbReference type="InterPro" id="IPR052920">
    <property type="entry name" value="DNA-binding_regulatory"/>
</dbReference>
<dbReference type="PANTHER" id="PTHR43358:SF4">
    <property type="entry name" value="ALPHA_BETA HYDROLASE FOLD-1 DOMAIN-CONTAINING PROTEIN"/>
    <property type="match status" value="1"/>
</dbReference>
<dbReference type="Proteomes" id="UP000576082">
    <property type="component" value="Unassembled WGS sequence"/>
</dbReference>
<gene>
    <name evidence="1" type="ORF">HHU12_25780</name>
</gene>
<dbReference type="AlphaFoldDB" id="A0A7X9RZ05"/>
<comment type="caution">
    <text evidence="1">The sequence shown here is derived from an EMBL/GenBank/DDBJ whole genome shotgun (WGS) entry which is preliminary data.</text>
</comment>
<name>A0A7X9RZ05_9BACT</name>
<dbReference type="EMBL" id="JABANE010000096">
    <property type="protein sequence ID" value="NME71402.1"/>
    <property type="molecule type" value="Genomic_DNA"/>
</dbReference>
<dbReference type="PANTHER" id="PTHR43358">
    <property type="entry name" value="ALPHA/BETA-HYDROLASE"/>
    <property type="match status" value="1"/>
</dbReference>
<evidence type="ECO:0008006" key="3">
    <source>
        <dbReference type="Google" id="ProtNLM"/>
    </source>
</evidence>